<reference evidence="1 2" key="1">
    <citation type="submission" date="2018-05" db="EMBL/GenBank/DDBJ databases">
        <title>Evolution of GPA BGCs.</title>
        <authorList>
            <person name="Waglechner N."/>
            <person name="Wright G.D."/>
        </authorList>
    </citation>
    <scope>NUCLEOTIDE SEQUENCE [LARGE SCALE GENOMIC DNA]</scope>
    <source>
        <strain evidence="1 2">A82846</strain>
    </source>
</reference>
<organism evidence="1 2">
    <name type="scientific">Kibdelosporangium aridum</name>
    <dbReference type="NCBI Taxonomy" id="2030"/>
    <lineage>
        <taxon>Bacteria</taxon>
        <taxon>Bacillati</taxon>
        <taxon>Actinomycetota</taxon>
        <taxon>Actinomycetes</taxon>
        <taxon>Pseudonocardiales</taxon>
        <taxon>Pseudonocardiaceae</taxon>
        <taxon>Kibdelosporangium</taxon>
    </lineage>
</organism>
<protein>
    <submittedName>
        <fullName evidence="1">Uncharacterized protein</fullName>
    </submittedName>
</protein>
<evidence type="ECO:0000313" key="2">
    <source>
        <dbReference type="Proteomes" id="UP000287547"/>
    </source>
</evidence>
<gene>
    <name evidence="1" type="ORF">DMH04_20395</name>
</gene>
<dbReference type="Proteomes" id="UP000287547">
    <property type="component" value="Unassembled WGS sequence"/>
</dbReference>
<sequence>MVVGELGVELRVSSFGAVSLLRDMFWGPEHGLRFAQEQASTDRWRLESMCEGVACIDTVQRTLVVQSLYGCGLPLPVRRVYLAMLTATWPGWSVRWAPRGLFDVLEHVCLDPEIVRDSPGADPLPADWDLAADDSINTVVSVRTEAGELFFYGAGNSALLPDLLEVGPDGVLAGALRRPELAPTVFPMSGLHLDLGRRAGGYWTADTLGHPVDDPEWPGWMLTCWYDRYEEQLARTDRALKLPEPVAAEQIRQFLNQGDQPAVRDEMLAKAWAVLE</sequence>
<evidence type="ECO:0000313" key="1">
    <source>
        <dbReference type="EMBL" id="RSM84495.1"/>
    </source>
</evidence>
<dbReference type="EMBL" id="QHKI01000016">
    <property type="protein sequence ID" value="RSM84495.1"/>
    <property type="molecule type" value="Genomic_DNA"/>
</dbReference>
<proteinExistence type="predicted"/>
<dbReference type="AlphaFoldDB" id="A0A428Z8Y4"/>
<comment type="caution">
    <text evidence="1">The sequence shown here is derived from an EMBL/GenBank/DDBJ whole genome shotgun (WGS) entry which is preliminary data.</text>
</comment>
<name>A0A428Z8Y4_KIBAR</name>
<accession>A0A428Z8Y4</accession>